<dbReference type="WBParaSite" id="ES5_v2.g15659.t1">
    <property type="protein sequence ID" value="ES5_v2.g15659.t1"/>
    <property type="gene ID" value="ES5_v2.g15659"/>
</dbReference>
<accession>A0AC34FFJ1</accession>
<protein>
    <submittedName>
        <fullName evidence="2">Uncharacterized protein</fullName>
    </submittedName>
</protein>
<proteinExistence type="predicted"/>
<name>A0AC34FFJ1_9BILA</name>
<evidence type="ECO:0000313" key="1">
    <source>
        <dbReference type="Proteomes" id="UP000887579"/>
    </source>
</evidence>
<sequence length="76" mass="8494">MQRSLLFVALCCFAFLIQTEGLKKAPVEVKGDNDDPETKLSKKEKSPKHDKKNVNVTRNVYIIDENQPDGGGSNNM</sequence>
<reference evidence="2" key="1">
    <citation type="submission" date="2022-11" db="UniProtKB">
        <authorList>
            <consortium name="WormBaseParasite"/>
        </authorList>
    </citation>
    <scope>IDENTIFICATION</scope>
</reference>
<dbReference type="Proteomes" id="UP000887579">
    <property type="component" value="Unplaced"/>
</dbReference>
<evidence type="ECO:0000313" key="2">
    <source>
        <dbReference type="WBParaSite" id="ES5_v2.g15659.t1"/>
    </source>
</evidence>
<organism evidence="1 2">
    <name type="scientific">Panagrolaimus sp. ES5</name>
    <dbReference type="NCBI Taxonomy" id="591445"/>
    <lineage>
        <taxon>Eukaryota</taxon>
        <taxon>Metazoa</taxon>
        <taxon>Ecdysozoa</taxon>
        <taxon>Nematoda</taxon>
        <taxon>Chromadorea</taxon>
        <taxon>Rhabditida</taxon>
        <taxon>Tylenchina</taxon>
        <taxon>Panagrolaimomorpha</taxon>
        <taxon>Panagrolaimoidea</taxon>
        <taxon>Panagrolaimidae</taxon>
        <taxon>Panagrolaimus</taxon>
    </lineage>
</organism>